<keyword evidence="2" id="KW-0732">Signal</keyword>
<feature type="region of interest" description="Disordered" evidence="1">
    <location>
        <begin position="208"/>
        <end position="252"/>
    </location>
</feature>
<dbReference type="AlphaFoldDB" id="A0A5C6FJ51"/>
<dbReference type="Proteomes" id="UP000318288">
    <property type="component" value="Unassembled WGS sequence"/>
</dbReference>
<dbReference type="OrthoDB" id="276253at2"/>
<proteinExistence type="predicted"/>
<dbReference type="EMBL" id="SJPW01000001">
    <property type="protein sequence ID" value="TWU60079.1"/>
    <property type="molecule type" value="Genomic_DNA"/>
</dbReference>
<reference evidence="4 5" key="1">
    <citation type="submission" date="2019-02" db="EMBL/GenBank/DDBJ databases">
        <title>Deep-cultivation of Planctomycetes and their phenomic and genomic characterization uncovers novel biology.</title>
        <authorList>
            <person name="Wiegand S."/>
            <person name="Jogler M."/>
            <person name="Boedeker C."/>
            <person name="Pinto D."/>
            <person name="Vollmers J."/>
            <person name="Rivas-Marin E."/>
            <person name="Kohn T."/>
            <person name="Peeters S.H."/>
            <person name="Heuer A."/>
            <person name="Rast P."/>
            <person name="Oberbeckmann S."/>
            <person name="Bunk B."/>
            <person name="Jeske O."/>
            <person name="Meyerdierks A."/>
            <person name="Storesund J.E."/>
            <person name="Kallscheuer N."/>
            <person name="Luecker S."/>
            <person name="Lage O.M."/>
            <person name="Pohl T."/>
            <person name="Merkel B.J."/>
            <person name="Hornburger P."/>
            <person name="Mueller R.-W."/>
            <person name="Bruemmer F."/>
            <person name="Labrenz M."/>
            <person name="Spormann A.M."/>
            <person name="Op Den Camp H."/>
            <person name="Overmann J."/>
            <person name="Amann R."/>
            <person name="Jetten M.S.M."/>
            <person name="Mascher T."/>
            <person name="Medema M.H."/>
            <person name="Devos D.P."/>
            <person name="Kaster A.-K."/>
            <person name="Ovreas L."/>
            <person name="Rohde M."/>
            <person name="Galperin M.Y."/>
            <person name="Jogler C."/>
        </authorList>
    </citation>
    <scope>NUCLEOTIDE SEQUENCE [LARGE SCALE GENOMIC DNA]</scope>
    <source>
        <strain evidence="4 5">Poly51</strain>
    </source>
</reference>
<name>A0A5C6FJ51_9BACT</name>
<evidence type="ECO:0000313" key="4">
    <source>
        <dbReference type="EMBL" id="TWU60079.1"/>
    </source>
</evidence>
<evidence type="ECO:0000256" key="2">
    <source>
        <dbReference type="SAM" id="SignalP"/>
    </source>
</evidence>
<comment type="caution">
    <text evidence="4">The sequence shown here is derived from an EMBL/GenBank/DDBJ whole genome shotgun (WGS) entry which is preliminary data.</text>
</comment>
<protein>
    <submittedName>
        <fullName evidence="4">Glycine zipper 2TM domain protein</fullName>
    </submittedName>
</protein>
<accession>A0A5C6FJ51</accession>
<gene>
    <name evidence="4" type="ORF">Poly51_03530</name>
</gene>
<evidence type="ECO:0000256" key="1">
    <source>
        <dbReference type="SAM" id="MobiDB-lite"/>
    </source>
</evidence>
<evidence type="ECO:0000313" key="5">
    <source>
        <dbReference type="Proteomes" id="UP000318288"/>
    </source>
</evidence>
<dbReference type="RefSeq" id="WP_146453618.1">
    <property type="nucleotide sequence ID" value="NZ_SJPW01000001.1"/>
</dbReference>
<keyword evidence="5" id="KW-1185">Reference proteome</keyword>
<feature type="signal peptide" evidence="2">
    <location>
        <begin position="1"/>
        <end position="21"/>
    </location>
</feature>
<organism evidence="4 5">
    <name type="scientific">Rubripirellula tenax</name>
    <dbReference type="NCBI Taxonomy" id="2528015"/>
    <lineage>
        <taxon>Bacteria</taxon>
        <taxon>Pseudomonadati</taxon>
        <taxon>Planctomycetota</taxon>
        <taxon>Planctomycetia</taxon>
        <taxon>Pirellulales</taxon>
        <taxon>Pirellulaceae</taxon>
        <taxon>Rubripirellula</taxon>
    </lineage>
</organism>
<dbReference type="InterPro" id="IPR039567">
    <property type="entry name" value="Gly-zipper"/>
</dbReference>
<feature type="chain" id="PRO_5022786670" evidence="2">
    <location>
        <begin position="22"/>
        <end position="252"/>
    </location>
</feature>
<evidence type="ECO:0000259" key="3">
    <source>
        <dbReference type="Pfam" id="PF13488"/>
    </source>
</evidence>
<sequence length="252" mass="26878" precursor="true">MIKRFTLAALLVSVSVAQANAQDHTNRRRGAILGGLAGAAIGVAIGDKGNNETAGALIGGAVGAVAGGTIGDARDQRIDHDRRYHSGYPTYPSQIPAYGPPTHAQPGYPAYRDGQHRQDYYAPRVYDAPPVVYGEPTMAALPAQPTLSTEDVVAMVRSGLSEPMIVRQIQLRGVSRHLAVSEIIALHQQGVSELIIDAMQGVFAEPTVSSPSDFDRNGTYRSNATPTVEGRSYRYPTESPDLYGPSLLAPRN</sequence>
<dbReference type="Pfam" id="PF13488">
    <property type="entry name" value="Gly-zipper_Omp"/>
    <property type="match status" value="1"/>
</dbReference>
<feature type="domain" description="Glycine zipper" evidence="3">
    <location>
        <begin position="34"/>
        <end position="76"/>
    </location>
</feature>